<protein>
    <recommendedName>
        <fullName evidence="4">HEAT repeat protein</fullName>
    </recommendedName>
</protein>
<comment type="caution">
    <text evidence="2">The sequence shown here is derived from an EMBL/GenBank/DDBJ whole genome shotgun (WGS) entry which is preliminary data.</text>
</comment>
<sequence>MFDHAARLHDERPDAPLSRGGHPYPDDGAQPDLPTGKRPKKLRAVLDAHFADPAASVRSLHDDLTRLDLPSWTVESKLDRHRPADAERARETGRWLVRNGTDRRPVLVGLALLVATGRPEDIPVIRTIGLLDYFGTLAVRAIAAHDGAVPDLIWLAERSQRSTRDSAIAALCQRGGPDAVVWLRRNAVGGEEMSATLAREVAETVSLAEALAETDVEEQVADQAGRLLLAMVTPNDYRTQLTSYAGARHGYVGMARHAAGLPASMERLAMIVSLIDDLRTGYAAGLDWDAGEREKTLSQLRETVRQDGWQDVLRKALCSPDPLTRHRASWARAAIAAVEDRAARLQVHVVAGDPLRRGSVETRLLVDGRPVVAAAFDKGPPFAPETLLATGRLRATAEPHEVRLAEAYCTEGCCGALYVTVVREGDTVVWRDWRGHTRAEAPPEVHVDAAEYDATIAEAESDHSWEWPARTVARLLRERLTAAPGVLTRWQCHLGWVTAQGDEPLRVRLGFSYPEETFTDDEPWLQFELAIPVDETPPIAQADHIVERLRNADPKIHATVVGGRHEDAERLGYAWPT</sequence>
<evidence type="ECO:0000256" key="1">
    <source>
        <dbReference type="SAM" id="MobiDB-lite"/>
    </source>
</evidence>
<proteinExistence type="predicted"/>
<accession>A0ABQ4C5Y5</accession>
<organism evidence="2 3">
    <name type="scientific">Asanoa iriomotensis</name>
    <dbReference type="NCBI Taxonomy" id="234613"/>
    <lineage>
        <taxon>Bacteria</taxon>
        <taxon>Bacillati</taxon>
        <taxon>Actinomycetota</taxon>
        <taxon>Actinomycetes</taxon>
        <taxon>Micromonosporales</taxon>
        <taxon>Micromonosporaceae</taxon>
        <taxon>Asanoa</taxon>
    </lineage>
</organism>
<evidence type="ECO:0000313" key="2">
    <source>
        <dbReference type="EMBL" id="GIF58192.1"/>
    </source>
</evidence>
<dbReference type="Proteomes" id="UP000624325">
    <property type="component" value="Unassembled WGS sequence"/>
</dbReference>
<evidence type="ECO:0008006" key="4">
    <source>
        <dbReference type="Google" id="ProtNLM"/>
    </source>
</evidence>
<feature type="compositionally biased region" description="Basic and acidic residues" evidence="1">
    <location>
        <begin position="1"/>
        <end position="14"/>
    </location>
</feature>
<name>A0ABQ4C5Y5_9ACTN</name>
<feature type="region of interest" description="Disordered" evidence="1">
    <location>
        <begin position="1"/>
        <end position="37"/>
    </location>
</feature>
<gene>
    <name evidence="2" type="ORF">Air01nite_42870</name>
</gene>
<dbReference type="EMBL" id="BONC01000030">
    <property type="protein sequence ID" value="GIF58192.1"/>
    <property type="molecule type" value="Genomic_DNA"/>
</dbReference>
<evidence type="ECO:0000313" key="3">
    <source>
        <dbReference type="Proteomes" id="UP000624325"/>
    </source>
</evidence>
<reference evidence="2 3" key="1">
    <citation type="submission" date="2021-01" db="EMBL/GenBank/DDBJ databases">
        <title>Whole genome shotgun sequence of Asanoa iriomotensis NBRC 100142.</title>
        <authorList>
            <person name="Komaki H."/>
            <person name="Tamura T."/>
        </authorList>
    </citation>
    <scope>NUCLEOTIDE SEQUENCE [LARGE SCALE GENOMIC DNA]</scope>
    <source>
        <strain evidence="2 3">NBRC 100142</strain>
    </source>
</reference>
<keyword evidence="3" id="KW-1185">Reference proteome</keyword>